<protein>
    <submittedName>
        <fullName evidence="1">Uncharacterized protein</fullName>
    </submittedName>
</protein>
<sequence length="45" mass="4900">MRFLIKVAGTKFDRIPSNDAAQADAFARFPLAMAVVMLRMDANGA</sequence>
<evidence type="ECO:0000313" key="2">
    <source>
        <dbReference type="Proteomes" id="UP000634919"/>
    </source>
</evidence>
<name>A0ABR8SG04_9BURK</name>
<proteinExistence type="predicted"/>
<accession>A0ABR8SG04</accession>
<organism evidence="1 2">
    <name type="scientific">Comamonas avium</name>
    <dbReference type="NCBI Taxonomy" id="2762231"/>
    <lineage>
        <taxon>Bacteria</taxon>
        <taxon>Pseudomonadati</taxon>
        <taxon>Pseudomonadota</taxon>
        <taxon>Betaproteobacteria</taxon>
        <taxon>Burkholderiales</taxon>
        <taxon>Comamonadaceae</taxon>
        <taxon>Comamonas</taxon>
    </lineage>
</organism>
<dbReference type="RefSeq" id="WP_191724809.1">
    <property type="nucleotide sequence ID" value="NZ_JACSQK010000013.1"/>
</dbReference>
<dbReference type="Proteomes" id="UP000634919">
    <property type="component" value="Unassembled WGS sequence"/>
</dbReference>
<evidence type="ECO:0000313" key="1">
    <source>
        <dbReference type="EMBL" id="MBD7962393.1"/>
    </source>
</evidence>
<reference evidence="1 2" key="1">
    <citation type="submission" date="2020-08" db="EMBL/GenBank/DDBJ databases">
        <title>A Genomic Blueprint of the Chicken Gut Microbiome.</title>
        <authorList>
            <person name="Gilroy R."/>
            <person name="Ravi A."/>
            <person name="Getino M."/>
            <person name="Pursley I."/>
            <person name="Horton D.L."/>
            <person name="Alikhan N.-F."/>
            <person name="Baker D."/>
            <person name="Gharbi K."/>
            <person name="Hall N."/>
            <person name="Watson M."/>
            <person name="Adriaenssens E.M."/>
            <person name="Foster-Nyarko E."/>
            <person name="Jarju S."/>
            <person name="Secka A."/>
            <person name="Antonio M."/>
            <person name="Oren A."/>
            <person name="Chaudhuri R."/>
            <person name="La Ragione R.M."/>
            <person name="Hildebrand F."/>
            <person name="Pallen M.J."/>
        </authorList>
    </citation>
    <scope>NUCLEOTIDE SEQUENCE [LARGE SCALE GENOMIC DNA]</scope>
    <source>
        <strain evidence="1 2">Sa2CVA6</strain>
    </source>
</reference>
<comment type="caution">
    <text evidence="1">The sequence shown here is derived from an EMBL/GenBank/DDBJ whole genome shotgun (WGS) entry which is preliminary data.</text>
</comment>
<gene>
    <name evidence="1" type="ORF">H9646_18150</name>
</gene>
<dbReference type="EMBL" id="JACSQK010000013">
    <property type="protein sequence ID" value="MBD7962393.1"/>
    <property type="molecule type" value="Genomic_DNA"/>
</dbReference>
<keyword evidence="2" id="KW-1185">Reference proteome</keyword>